<keyword evidence="9" id="KW-0378">Hydrolase</keyword>
<comment type="caution">
    <text evidence="9">The sequence shown here is derived from an EMBL/GenBank/DDBJ whole genome shotgun (WGS) entry which is preliminary data.</text>
</comment>
<dbReference type="GO" id="GO:0005694">
    <property type="term" value="C:chromosome"/>
    <property type="evidence" value="ECO:0007669"/>
    <property type="project" value="TreeGrafter"/>
</dbReference>
<dbReference type="EC" id="5.6.2.4" evidence="5"/>
<dbReference type="GO" id="GO:0005737">
    <property type="term" value="C:cytoplasm"/>
    <property type="evidence" value="ECO:0007669"/>
    <property type="project" value="TreeGrafter"/>
</dbReference>
<feature type="region of interest" description="Disordered" evidence="6">
    <location>
        <begin position="405"/>
        <end position="427"/>
    </location>
</feature>
<comment type="catalytic activity">
    <reaction evidence="4">
        <text>Couples ATP hydrolysis with the unwinding of duplex DNA by translocating in the 3'-5' direction.</text>
        <dbReference type="EC" id="5.6.2.4"/>
    </reaction>
</comment>
<proteinExistence type="inferred from homology"/>
<dbReference type="Proteomes" id="UP001219525">
    <property type="component" value="Unassembled WGS sequence"/>
</dbReference>
<dbReference type="InterPro" id="IPR014001">
    <property type="entry name" value="Helicase_ATP-bd"/>
</dbReference>
<keyword evidence="10" id="KW-1185">Reference proteome</keyword>
<dbReference type="EMBL" id="JARJCW010000082">
    <property type="protein sequence ID" value="KAJ7196711.1"/>
    <property type="molecule type" value="Genomic_DNA"/>
</dbReference>
<sequence length="783" mass="87869">MPPEGGPGDRHPALRECSQQVLDDARKRAAVEFGYVTSKTRDAMNDAFKKNSGYSAYPWQLDVAEALLLKVDCFVIAGTGSGKTIPFMLPLLLPENKQKIALIISSLLSLRSEQATRFNRVEVRAVAVNHDTMDKDLLASLKANEFQAVFAGPEMVMENKAFSAWISSKPTLERVLFVAVDEAHLIRLWGSDFRPHYHLARLRSLLPTRVPIFPTSATVTPVAEREICDVLEIDIHKAYYLNLGNDRPNVAESVYVIKNSEDYDALLQSLPDPTTPVRYWPKIQIFVNTVIEAQAVYAFLIANYPDAVRFKFDFIHSTRTPSARRRRLRRFRRGAIKVLVSTEIGAMGQDISNIVRVIQFGAPESLESLKQRFGRAGRDPDILANAIFFVEKSCFQAQKKALRKKQKKTTAATIDHAEPTSIGPSADAEAPAASLQYPVLLDDDNLPGHLQWRKKLGPGLRRYAAAQFPRCRRDVSDEYFGNPTRTVEPTGLCCDLCSGDGPFPPEISRPCTPTSSAASTPANTPNKNRKRPRLGVTPNGPEDGPRLRKGEHLGECKSAIERWSRRVLNRDWPGGPFTSSMIITPAVVTYLAHNRFASLDQLCEALKTSGICTKIDQHREDAHHEKEAERQRKEEERQADIERRRQARLQEMLDRQAAAAAQRVAAAAARDFARNEKQAAAARAAADKRRNTANKNHQEACKKYINYLNRPMKSGRRPKQPLGFHEFASTNPELFTEYGRKCYEVQQTADSSAQPLATRDLNQPQEQLLPFMGVFDLHNTLHI</sequence>
<evidence type="ECO:0000256" key="5">
    <source>
        <dbReference type="ARBA" id="ARBA00034808"/>
    </source>
</evidence>
<dbReference type="PANTHER" id="PTHR13710">
    <property type="entry name" value="DNA HELICASE RECQ FAMILY MEMBER"/>
    <property type="match status" value="1"/>
</dbReference>
<dbReference type="Pfam" id="PF00270">
    <property type="entry name" value="DEAD"/>
    <property type="match status" value="1"/>
</dbReference>
<accession>A0AAD6Y6N4</accession>
<name>A0AAD6Y6N4_9AGAR</name>
<feature type="domain" description="Helicase C-terminal" evidence="8">
    <location>
        <begin position="269"/>
        <end position="417"/>
    </location>
</feature>
<dbReference type="SMART" id="SM00487">
    <property type="entry name" value="DEXDc"/>
    <property type="match status" value="1"/>
</dbReference>
<evidence type="ECO:0000256" key="2">
    <source>
        <dbReference type="ARBA" id="ARBA00022741"/>
    </source>
</evidence>
<dbReference type="InterPro" id="IPR027417">
    <property type="entry name" value="P-loop_NTPase"/>
</dbReference>
<dbReference type="AlphaFoldDB" id="A0AAD6Y6N4"/>
<dbReference type="GO" id="GO:0005634">
    <property type="term" value="C:nucleus"/>
    <property type="evidence" value="ECO:0007669"/>
    <property type="project" value="TreeGrafter"/>
</dbReference>
<evidence type="ECO:0000313" key="9">
    <source>
        <dbReference type="EMBL" id="KAJ7196711.1"/>
    </source>
</evidence>
<evidence type="ECO:0000259" key="7">
    <source>
        <dbReference type="PROSITE" id="PS51192"/>
    </source>
</evidence>
<dbReference type="PROSITE" id="PS51194">
    <property type="entry name" value="HELICASE_CTER"/>
    <property type="match status" value="1"/>
</dbReference>
<comment type="similarity">
    <text evidence="1">Belongs to the helicase family. RecQ subfamily.</text>
</comment>
<dbReference type="GO" id="GO:0043138">
    <property type="term" value="F:3'-5' DNA helicase activity"/>
    <property type="evidence" value="ECO:0007669"/>
    <property type="project" value="UniProtKB-EC"/>
</dbReference>
<feature type="region of interest" description="Disordered" evidence="6">
    <location>
        <begin position="508"/>
        <end position="553"/>
    </location>
</feature>
<dbReference type="Pfam" id="PF00271">
    <property type="entry name" value="Helicase_C"/>
    <property type="match status" value="1"/>
</dbReference>
<keyword evidence="3" id="KW-0067">ATP-binding</keyword>
<dbReference type="SMART" id="SM00490">
    <property type="entry name" value="HELICc"/>
    <property type="match status" value="1"/>
</dbReference>
<evidence type="ECO:0000256" key="6">
    <source>
        <dbReference type="SAM" id="MobiDB-lite"/>
    </source>
</evidence>
<feature type="compositionally biased region" description="Basic and acidic residues" evidence="6">
    <location>
        <begin position="543"/>
        <end position="553"/>
    </location>
</feature>
<protein>
    <recommendedName>
        <fullName evidence="5">DNA 3'-5' helicase</fullName>
        <ecNumber evidence="5">5.6.2.4</ecNumber>
    </recommendedName>
</protein>
<dbReference type="GO" id="GO:0003676">
    <property type="term" value="F:nucleic acid binding"/>
    <property type="evidence" value="ECO:0007669"/>
    <property type="project" value="InterPro"/>
</dbReference>
<dbReference type="Gene3D" id="3.40.50.300">
    <property type="entry name" value="P-loop containing nucleotide triphosphate hydrolases"/>
    <property type="match status" value="2"/>
</dbReference>
<evidence type="ECO:0000256" key="3">
    <source>
        <dbReference type="ARBA" id="ARBA00022840"/>
    </source>
</evidence>
<feature type="domain" description="Helicase ATP-binding" evidence="7">
    <location>
        <begin position="64"/>
        <end position="237"/>
    </location>
</feature>
<feature type="region of interest" description="Disordered" evidence="6">
    <location>
        <begin position="621"/>
        <end position="641"/>
    </location>
</feature>
<dbReference type="GO" id="GO:0005524">
    <property type="term" value="F:ATP binding"/>
    <property type="evidence" value="ECO:0007669"/>
    <property type="project" value="UniProtKB-KW"/>
</dbReference>
<dbReference type="PANTHER" id="PTHR13710:SF120">
    <property type="entry name" value="BIFUNCTIONAL 3'-5' EXONUCLEASE_ATP-DEPENDENT HELICASE WRN"/>
    <property type="match status" value="1"/>
</dbReference>
<dbReference type="SUPFAM" id="SSF52540">
    <property type="entry name" value="P-loop containing nucleoside triphosphate hydrolases"/>
    <property type="match status" value="1"/>
</dbReference>
<evidence type="ECO:0000313" key="10">
    <source>
        <dbReference type="Proteomes" id="UP001219525"/>
    </source>
</evidence>
<keyword evidence="2" id="KW-0547">Nucleotide-binding</keyword>
<dbReference type="InterPro" id="IPR011545">
    <property type="entry name" value="DEAD/DEAH_box_helicase_dom"/>
</dbReference>
<dbReference type="GO" id="GO:0016787">
    <property type="term" value="F:hydrolase activity"/>
    <property type="evidence" value="ECO:0007669"/>
    <property type="project" value="UniProtKB-KW"/>
</dbReference>
<evidence type="ECO:0000256" key="4">
    <source>
        <dbReference type="ARBA" id="ARBA00034617"/>
    </source>
</evidence>
<dbReference type="InterPro" id="IPR001650">
    <property type="entry name" value="Helicase_C-like"/>
</dbReference>
<gene>
    <name evidence="9" type="ORF">GGX14DRAFT_574780</name>
</gene>
<organism evidence="9 10">
    <name type="scientific">Mycena pura</name>
    <dbReference type="NCBI Taxonomy" id="153505"/>
    <lineage>
        <taxon>Eukaryota</taxon>
        <taxon>Fungi</taxon>
        <taxon>Dikarya</taxon>
        <taxon>Basidiomycota</taxon>
        <taxon>Agaricomycotina</taxon>
        <taxon>Agaricomycetes</taxon>
        <taxon>Agaricomycetidae</taxon>
        <taxon>Agaricales</taxon>
        <taxon>Marasmiineae</taxon>
        <taxon>Mycenaceae</taxon>
        <taxon>Mycena</taxon>
    </lineage>
</organism>
<dbReference type="PROSITE" id="PS51192">
    <property type="entry name" value="HELICASE_ATP_BIND_1"/>
    <property type="match status" value="1"/>
</dbReference>
<feature type="compositionally biased region" description="Polar residues" evidence="6">
    <location>
        <begin position="511"/>
        <end position="526"/>
    </location>
</feature>
<evidence type="ECO:0000256" key="1">
    <source>
        <dbReference type="ARBA" id="ARBA00005446"/>
    </source>
</evidence>
<evidence type="ECO:0000259" key="8">
    <source>
        <dbReference type="PROSITE" id="PS51194"/>
    </source>
</evidence>
<dbReference type="GO" id="GO:0009378">
    <property type="term" value="F:four-way junction helicase activity"/>
    <property type="evidence" value="ECO:0007669"/>
    <property type="project" value="TreeGrafter"/>
</dbReference>
<reference evidence="9" key="1">
    <citation type="submission" date="2023-03" db="EMBL/GenBank/DDBJ databases">
        <title>Massive genome expansion in bonnet fungi (Mycena s.s.) driven by repeated elements and novel gene families across ecological guilds.</title>
        <authorList>
            <consortium name="Lawrence Berkeley National Laboratory"/>
            <person name="Harder C.B."/>
            <person name="Miyauchi S."/>
            <person name="Viragh M."/>
            <person name="Kuo A."/>
            <person name="Thoen E."/>
            <person name="Andreopoulos B."/>
            <person name="Lu D."/>
            <person name="Skrede I."/>
            <person name="Drula E."/>
            <person name="Henrissat B."/>
            <person name="Morin E."/>
            <person name="Kohler A."/>
            <person name="Barry K."/>
            <person name="LaButti K."/>
            <person name="Morin E."/>
            <person name="Salamov A."/>
            <person name="Lipzen A."/>
            <person name="Mereny Z."/>
            <person name="Hegedus B."/>
            <person name="Baldrian P."/>
            <person name="Stursova M."/>
            <person name="Weitz H."/>
            <person name="Taylor A."/>
            <person name="Grigoriev I.V."/>
            <person name="Nagy L.G."/>
            <person name="Martin F."/>
            <person name="Kauserud H."/>
        </authorList>
    </citation>
    <scope>NUCLEOTIDE SEQUENCE</scope>
    <source>
        <strain evidence="9">9144</strain>
    </source>
</reference>
<dbReference type="GO" id="GO:0000724">
    <property type="term" value="P:double-strand break repair via homologous recombination"/>
    <property type="evidence" value="ECO:0007669"/>
    <property type="project" value="TreeGrafter"/>
</dbReference>